<reference evidence="5" key="1">
    <citation type="journal article" date="2019" name="Int. J. Syst. Evol. Microbiol.">
        <title>The Global Catalogue of Microorganisms (GCM) 10K type strain sequencing project: providing services to taxonomists for standard genome sequencing and annotation.</title>
        <authorList>
            <consortium name="The Broad Institute Genomics Platform"/>
            <consortium name="The Broad Institute Genome Sequencing Center for Infectious Disease"/>
            <person name="Wu L."/>
            <person name="Ma J."/>
        </authorList>
    </citation>
    <scope>NUCLEOTIDE SEQUENCE [LARGE SCALE GENOMIC DNA]</scope>
    <source>
        <strain evidence="5">CECT 8482</strain>
    </source>
</reference>
<dbReference type="Pfam" id="PF01627">
    <property type="entry name" value="Hpt"/>
    <property type="match status" value="1"/>
</dbReference>
<comment type="caution">
    <text evidence="4">The sequence shown here is derived from an EMBL/GenBank/DDBJ whole genome shotgun (WGS) entry which is preliminary data.</text>
</comment>
<dbReference type="InterPro" id="IPR051315">
    <property type="entry name" value="Bact_Chemotaxis_CheA"/>
</dbReference>
<keyword evidence="2" id="KW-0597">Phosphoprotein</keyword>
<dbReference type="InterPro" id="IPR036641">
    <property type="entry name" value="HPT_dom_sf"/>
</dbReference>
<dbReference type="SMART" id="SM00073">
    <property type="entry name" value="HPT"/>
    <property type="match status" value="1"/>
</dbReference>
<accession>A0ABT8D789</accession>
<dbReference type="Gene3D" id="1.20.120.160">
    <property type="entry name" value="HPT domain"/>
    <property type="match status" value="1"/>
</dbReference>
<name>A0ABT8D789_9RHOB</name>
<protein>
    <submittedName>
        <fullName evidence="4">Hpt domain-containing protein</fullName>
    </submittedName>
</protein>
<evidence type="ECO:0000313" key="4">
    <source>
        <dbReference type="EMBL" id="MDN3711702.1"/>
    </source>
</evidence>
<feature type="domain" description="HPt" evidence="3">
    <location>
        <begin position="2"/>
        <end position="106"/>
    </location>
</feature>
<evidence type="ECO:0000259" key="3">
    <source>
        <dbReference type="PROSITE" id="PS50894"/>
    </source>
</evidence>
<feature type="modified residue" description="Phosphohistidine" evidence="2">
    <location>
        <position position="49"/>
    </location>
</feature>
<proteinExistence type="predicted"/>
<evidence type="ECO:0000256" key="1">
    <source>
        <dbReference type="ARBA" id="ARBA00023012"/>
    </source>
</evidence>
<keyword evidence="5" id="KW-1185">Reference proteome</keyword>
<evidence type="ECO:0000256" key="2">
    <source>
        <dbReference type="PROSITE-ProRule" id="PRU00110"/>
    </source>
</evidence>
<dbReference type="PANTHER" id="PTHR43395">
    <property type="entry name" value="SENSOR HISTIDINE KINASE CHEA"/>
    <property type="match status" value="1"/>
</dbReference>
<dbReference type="Proteomes" id="UP001243846">
    <property type="component" value="Unassembled WGS sequence"/>
</dbReference>
<dbReference type="EMBL" id="JAUFRC010000001">
    <property type="protein sequence ID" value="MDN3711702.1"/>
    <property type="molecule type" value="Genomic_DNA"/>
</dbReference>
<evidence type="ECO:0000313" key="5">
    <source>
        <dbReference type="Proteomes" id="UP001243846"/>
    </source>
</evidence>
<dbReference type="CDD" id="cd00088">
    <property type="entry name" value="HPT"/>
    <property type="match status" value="1"/>
</dbReference>
<gene>
    <name evidence="4" type="ORF">QWZ10_07385</name>
</gene>
<dbReference type="InterPro" id="IPR008207">
    <property type="entry name" value="Sig_transdc_His_kin_Hpt_dom"/>
</dbReference>
<dbReference type="SUPFAM" id="SSF47226">
    <property type="entry name" value="Histidine-containing phosphotransfer domain, HPT domain"/>
    <property type="match status" value="1"/>
</dbReference>
<keyword evidence="1" id="KW-0902">Two-component regulatory system</keyword>
<dbReference type="PROSITE" id="PS50894">
    <property type="entry name" value="HPT"/>
    <property type="match status" value="1"/>
</dbReference>
<organism evidence="4 5">
    <name type="scientific">Paracoccus cavernae</name>
    <dbReference type="NCBI Taxonomy" id="1571207"/>
    <lineage>
        <taxon>Bacteria</taxon>
        <taxon>Pseudomonadati</taxon>
        <taxon>Pseudomonadota</taxon>
        <taxon>Alphaproteobacteria</taxon>
        <taxon>Rhodobacterales</taxon>
        <taxon>Paracoccaceae</taxon>
        <taxon>Paracoccus</taxon>
    </lineage>
</organism>
<sequence length="191" mass="20455">MSTDPMAEIRASFFLECEELIESLQDALLILESGESDTEIINVVFRAVHSIKGGAGAFGLTALVNFAHRFETVLDELRSDRLELTAEAVKLFFQGADVLQDHIKAAQVEGPEPDCSDVVLANLEALMGDAPPVEEEIVDFSPPASPSTSAILEVVMTATTPTCWKTALMPGGSNFAPTPASFVAETRHCTS</sequence>
<dbReference type="PANTHER" id="PTHR43395:SF10">
    <property type="entry name" value="CHEMOTAXIS PROTEIN CHEA"/>
    <property type="match status" value="1"/>
</dbReference>